<sequence>MANGINSPPKTNSRHKTSCNRKRFPQQTECFNFSMPKVRVKRMNFTGTKFILKTSSNNFTTLNDTNLFEKNENEKLSLKVSSSANAPVEISGSLQNKSDENSHEMNDKCEGSPRISISVKEAESEYLTHKNSSNISRNRSRPSIIKEDLKGKASGHLQRRGRPLQCEFCSGRYMSRKDLILHMTIHTAKKSY</sequence>
<dbReference type="PROSITE" id="PS00028">
    <property type="entry name" value="ZINC_FINGER_C2H2_1"/>
    <property type="match status" value="1"/>
</dbReference>
<proteinExistence type="predicted"/>
<protein>
    <submittedName>
        <fullName evidence="6">C2H2-type domain-containing protein</fullName>
    </submittedName>
</protein>
<keyword evidence="1" id="KW-0479">Metal-binding</keyword>
<evidence type="ECO:0000313" key="4">
    <source>
        <dbReference type="EMBL" id="VDM97375.1"/>
    </source>
</evidence>
<dbReference type="InterPro" id="IPR013087">
    <property type="entry name" value="Znf_C2H2_type"/>
</dbReference>
<name>A0A0N5CNK2_THECL</name>
<evidence type="ECO:0000256" key="2">
    <source>
        <dbReference type="SAM" id="MobiDB-lite"/>
    </source>
</evidence>
<keyword evidence="5" id="KW-1185">Reference proteome</keyword>
<evidence type="ECO:0000256" key="1">
    <source>
        <dbReference type="PROSITE-ProRule" id="PRU00042"/>
    </source>
</evidence>
<evidence type="ECO:0000259" key="3">
    <source>
        <dbReference type="PROSITE" id="PS50157"/>
    </source>
</evidence>
<evidence type="ECO:0000313" key="5">
    <source>
        <dbReference type="Proteomes" id="UP000276776"/>
    </source>
</evidence>
<feature type="domain" description="C2H2-type" evidence="3">
    <location>
        <begin position="164"/>
        <end position="191"/>
    </location>
</feature>
<dbReference type="EMBL" id="UYYF01000262">
    <property type="protein sequence ID" value="VDM97375.1"/>
    <property type="molecule type" value="Genomic_DNA"/>
</dbReference>
<keyword evidence="1" id="KW-0863">Zinc-finger</keyword>
<dbReference type="PROSITE" id="PS50157">
    <property type="entry name" value="ZINC_FINGER_C2H2_2"/>
    <property type="match status" value="1"/>
</dbReference>
<evidence type="ECO:0000313" key="6">
    <source>
        <dbReference type="WBParaSite" id="TCLT_0000176401-mRNA-1"/>
    </source>
</evidence>
<feature type="region of interest" description="Disordered" evidence="2">
    <location>
        <begin position="1"/>
        <end position="22"/>
    </location>
</feature>
<reference evidence="4 5" key="2">
    <citation type="submission" date="2018-11" db="EMBL/GenBank/DDBJ databases">
        <authorList>
            <consortium name="Pathogen Informatics"/>
        </authorList>
    </citation>
    <scope>NUCLEOTIDE SEQUENCE [LARGE SCALE GENOMIC DNA]</scope>
</reference>
<keyword evidence="1" id="KW-0862">Zinc</keyword>
<accession>A0A0N5CNK2</accession>
<reference evidence="6" key="1">
    <citation type="submission" date="2017-02" db="UniProtKB">
        <authorList>
            <consortium name="WormBaseParasite"/>
        </authorList>
    </citation>
    <scope>IDENTIFICATION</scope>
</reference>
<dbReference type="AlphaFoldDB" id="A0A0N5CNK2"/>
<dbReference type="WBParaSite" id="TCLT_0000176401-mRNA-1">
    <property type="protein sequence ID" value="TCLT_0000176401-mRNA-1"/>
    <property type="gene ID" value="TCLT_0000176401"/>
</dbReference>
<feature type="compositionally biased region" description="Basic residues" evidence="2">
    <location>
        <begin position="12"/>
        <end position="22"/>
    </location>
</feature>
<feature type="compositionally biased region" description="Polar residues" evidence="2">
    <location>
        <begin position="1"/>
        <end position="11"/>
    </location>
</feature>
<dbReference type="GO" id="GO:0008270">
    <property type="term" value="F:zinc ion binding"/>
    <property type="evidence" value="ECO:0007669"/>
    <property type="project" value="UniProtKB-KW"/>
</dbReference>
<gene>
    <name evidence="4" type="ORF">TCLT_LOCUS1765</name>
</gene>
<dbReference type="InterPro" id="IPR036236">
    <property type="entry name" value="Znf_C2H2_sf"/>
</dbReference>
<organism evidence="6">
    <name type="scientific">Thelazia callipaeda</name>
    <name type="common">Oriental eyeworm</name>
    <name type="synonym">Parasitic nematode</name>
    <dbReference type="NCBI Taxonomy" id="103827"/>
    <lineage>
        <taxon>Eukaryota</taxon>
        <taxon>Metazoa</taxon>
        <taxon>Ecdysozoa</taxon>
        <taxon>Nematoda</taxon>
        <taxon>Chromadorea</taxon>
        <taxon>Rhabditida</taxon>
        <taxon>Spirurina</taxon>
        <taxon>Spiruromorpha</taxon>
        <taxon>Thelazioidea</taxon>
        <taxon>Thelaziidae</taxon>
        <taxon>Thelazia</taxon>
    </lineage>
</organism>
<dbReference type="SUPFAM" id="SSF57667">
    <property type="entry name" value="beta-beta-alpha zinc fingers"/>
    <property type="match status" value="1"/>
</dbReference>
<dbReference type="Proteomes" id="UP000276776">
    <property type="component" value="Unassembled WGS sequence"/>
</dbReference>